<feature type="compositionally biased region" description="Polar residues" evidence="13">
    <location>
        <begin position="67"/>
        <end position="76"/>
    </location>
</feature>
<keyword evidence="5" id="KW-0489">Methyltransferase</keyword>
<evidence type="ECO:0000313" key="14">
    <source>
        <dbReference type="EMBL" id="KAK0411965.1"/>
    </source>
</evidence>
<gene>
    <name evidence="14" type="ORF">QR680_005951</name>
</gene>
<dbReference type="EC" id="2.1.1.77" evidence="3"/>
<evidence type="ECO:0000256" key="5">
    <source>
        <dbReference type="ARBA" id="ARBA00022603"/>
    </source>
</evidence>
<evidence type="ECO:0000256" key="13">
    <source>
        <dbReference type="SAM" id="MobiDB-lite"/>
    </source>
</evidence>
<comment type="caution">
    <text evidence="14">The sequence shown here is derived from an EMBL/GenBank/DDBJ whole genome shotgun (WGS) entry which is preliminary data.</text>
</comment>
<proteinExistence type="inferred from homology"/>
<keyword evidence="6" id="KW-0808">Transferase</keyword>
<evidence type="ECO:0000256" key="4">
    <source>
        <dbReference type="ARBA" id="ARBA00022490"/>
    </source>
</evidence>
<dbReference type="PANTHER" id="PTHR11579:SF0">
    <property type="entry name" value="PROTEIN-L-ISOASPARTATE(D-ASPARTATE) O-METHYLTRANSFERASE"/>
    <property type="match status" value="1"/>
</dbReference>
<dbReference type="Pfam" id="PF01135">
    <property type="entry name" value="PCMT"/>
    <property type="match status" value="1"/>
</dbReference>
<keyword evidence="4" id="KW-0963">Cytoplasm</keyword>
<dbReference type="GO" id="GO:0004719">
    <property type="term" value="F:protein-L-isoaspartate (D-aspartate) O-methyltransferase activity"/>
    <property type="evidence" value="ECO:0007669"/>
    <property type="project" value="UniProtKB-EC"/>
</dbReference>
<evidence type="ECO:0000256" key="6">
    <source>
        <dbReference type="ARBA" id="ARBA00022679"/>
    </source>
</evidence>
<evidence type="ECO:0000256" key="7">
    <source>
        <dbReference type="ARBA" id="ARBA00022691"/>
    </source>
</evidence>
<accession>A0AA39LWK1</accession>
<evidence type="ECO:0000256" key="1">
    <source>
        <dbReference type="ARBA" id="ARBA00004496"/>
    </source>
</evidence>
<dbReference type="EMBL" id="JAUCMV010000003">
    <property type="protein sequence ID" value="KAK0411965.1"/>
    <property type="molecule type" value="Genomic_DNA"/>
</dbReference>
<evidence type="ECO:0000256" key="3">
    <source>
        <dbReference type="ARBA" id="ARBA00011890"/>
    </source>
</evidence>
<sequence>MASQKGPSQTDDVSSPHVNTPLGPKQPTHAAEDDALRHNDRKPTRGSAVNKTLAKGHPVTPPAFSKNHLQPPNSVTTALSDASSAARMLLNRLKQRIAATTLLSAALTMAWRSHGRTNNELVTALRRNGVYHSERVRDVMLAVDRADFCHSNPYLDAPQTIGYNATISAPHMHASALELLLPKLTNGSHVLDIGSGSGYLTTCMAHLVGSEGVVVGIEHIPQLVNLSIANIRKNHSEMMDDGRLKIIEGDGRLGYPAAAPYNAIHVGAAAESLPQNLVDQLAVGGRMILPVNMNDTRNGQRYVQVDKISDSEIQTKDLMGVIYVPLTSVEHQIGRR</sequence>
<evidence type="ECO:0000256" key="8">
    <source>
        <dbReference type="ARBA" id="ARBA00031323"/>
    </source>
</evidence>
<dbReference type="InterPro" id="IPR000682">
    <property type="entry name" value="PCMT"/>
</dbReference>
<feature type="compositionally biased region" description="Basic and acidic residues" evidence="13">
    <location>
        <begin position="30"/>
        <end position="43"/>
    </location>
</feature>
<dbReference type="InterPro" id="IPR029063">
    <property type="entry name" value="SAM-dependent_MTases_sf"/>
</dbReference>
<keyword evidence="7" id="KW-0949">S-adenosyl-L-methionine</keyword>
<dbReference type="FunFam" id="3.40.50.150:FF:000027">
    <property type="entry name" value="Protein-L-isoaspartate O-methyltransferase"/>
    <property type="match status" value="1"/>
</dbReference>
<comment type="subcellular location">
    <subcellularLocation>
        <location evidence="1">Cytoplasm</location>
    </subcellularLocation>
</comment>
<dbReference type="SUPFAM" id="SSF53335">
    <property type="entry name" value="S-adenosyl-L-methionine-dependent methyltransferases"/>
    <property type="match status" value="1"/>
</dbReference>
<evidence type="ECO:0000256" key="9">
    <source>
        <dbReference type="ARBA" id="ARBA00031350"/>
    </source>
</evidence>
<dbReference type="CDD" id="cd02440">
    <property type="entry name" value="AdoMet_MTases"/>
    <property type="match status" value="1"/>
</dbReference>
<comment type="catalytic activity">
    <reaction evidence="10">
        <text>[protein]-L-isoaspartate + S-adenosyl-L-methionine = [protein]-L-isoaspartate alpha-methyl ester + S-adenosyl-L-homocysteine</text>
        <dbReference type="Rhea" id="RHEA:12705"/>
        <dbReference type="Rhea" id="RHEA-COMP:12143"/>
        <dbReference type="Rhea" id="RHEA-COMP:12144"/>
        <dbReference type="ChEBI" id="CHEBI:57856"/>
        <dbReference type="ChEBI" id="CHEBI:59789"/>
        <dbReference type="ChEBI" id="CHEBI:90596"/>
        <dbReference type="ChEBI" id="CHEBI:90598"/>
        <dbReference type="EC" id="2.1.1.77"/>
    </reaction>
    <physiologicalReaction direction="left-to-right" evidence="10">
        <dbReference type="Rhea" id="RHEA:12706"/>
    </physiologicalReaction>
</comment>
<keyword evidence="15" id="KW-1185">Reference proteome</keyword>
<feature type="region of interest" description="Disordered" evidence="13">
    <location>
        <begin position="1"/>
        <end position="76"/>
    </location>
</feature>
<comment type="similarity">
    <text evidence="2">Belongs to the methyltransferase superfamily. L-isoaspartyl/D-aspartyl protein methyltransferase family.</text>
</comment>
<dbReference type="NCBIfam" id="TIGR00080">
    <property type="entry name" value="pimt"/>
    <property type="match status" value="1"/>
</dbReference>
<dbReference type="GO" id="GO:0032259">
    <property type="term" value="P:methylation"/>
    <property type="evidence" value="ECO:0007669"/>
    <property type="project" value="UniProtKB-KW"/>
</dbReference>
<reference evidence="14" key="1">
    <citation type="submission" date="2023-06" db="EMBL/GenBank/DDBJ databases">
        <title>Genomic analysis of the entomopathogenic nematode Steinernema hermaphroditum.</title>
        <authorList>
            <person name="Schwarz E.M."/>
            <person name="Heppert J.K."/>
            <person name="Baniya A."/>
            <person name="Schwartz H.T."/>
            <person name="Tan C.-H."/>
            <person name="Antoshechkin I."/>
            <person name="Sternberg P.W."/>
            <person name="Goodrich-Blair H."/>
            <person name="Dillman A.R."/>
        </authorList>
    </citation>
    <scope>NUCLEOTIDE SEQUENCE</scope>
    <source>
        <strain evidence="14">PS9179</strain>
        <tissue evidence="14">Whole animal</tissue>
    </source>
</reference>
<dbReference type="GO" id="GO:0005737">
    <property type="term" value="C:cytoplasm"/>
    <property type="evidence" value="ECO:0007669"/>
    <property type="project" value="UniProtKB-SubCell"/>
</dbReference>
<evidence type="ECO:0000256" key="2">
    <source>
        <dbReference type="ARBA" id="ARBA00005369"/>
    </source>
</evidence>
<feature type="compositionally biased region" description="Polar residues" evidence="13">
    <location>
        <begin position="1"/>
        <end position="18"/>
    </location>
</feature>
<protein>
    <recommendedName>
        <fullName evidence="11">Protein-L-isoaspartate(D-aspartate) O-methyltransferase</fullName>
        <ecNumber evidence="3">2.1.1.77</ecNumber>
    </recommendedName>
    <alternativeName>
        <fullName evidence="9">L-isoaspartyl protein carboxyl methyltransferase</fullName>
    </alternativeName>
    <alternativeName>
        <fullName evidence="12">Protein L-isoaspartyl/D-aspartyl methyltransferase</fullName>
    </alternativeName>
    <alternativeName>
        <fullName evidence="8">Protein-beta-aspartate methyltransferase</fullName>
    </alternativeName>
</protein>
<evidence type="ECO:0000256" key="11">
    <source>
        <dbReference type="ARBA" id="ARBA00040923"/>
    </source>
</evidence>
<dbReference type="Gene3D" id="3.40.50.150">
    <property type="entry name" value="Vaccinia Virus protein VP39"/>
    <property type="match status" value="1"/>
</dbReference>
<evidence type="ECO:0000256" key="12">
    <source>
        <dbReference type="ARBA" id="ARBA00042126"/>
    </source>
</evidence>
<dbReference type="PANTHER" id="PTHR11579">
    <property type="entry name" value="PROTEIN-L-ISOASPARTATE O-METHYLTRANSFERASE"/>
    <property type="match status" value="1"/>
</dbReference>
<organism evidence="14 15">
    <name type="scientific">Steinernema hermaphroditum</name>
    <dbReference type="NCBI Taxonomy" id="289476"/>
    <lineage>
        <taxon>Eukaryota</taxon>
        <taxon>Metazoa</taxon>
        <taxon>Ecdysozoa</taxon>
        <taxon>Nematoda</taxon>
        <taxon>Chromadorea</taxon>
        <taxon>Rhabditida</taxon>
        <taxon>Tylenchina</taxon>
        <taxon>Panagrolaimomorpha</taxon>
        <taxon>Strongyloidoidea</taxon>
        <taxon>Steinernematidae</taxon>
        <taxon>Steinernema</taxon>
    </lineage>
</organism>
<dbReference type="Proteomes" id="UP001175271">
    <property type="component" value="Unassembled WGS sequence"/>
</dbReference>
<dbReference type="AlphaFoldDB" id="A0AA39LWK1"/>
<evidence type="ECO:0000313" key="15">
    <source>
        <dbReference type="Proteomes" id="UP001175271"/>
    </source>
</evidence>
<dbReference type="PROSITE" id="PS01279">
    <property type="entry name" value="PCMT"/>
    <property type="match status" value="1"/>
</dbReference>
<evidence type="ECO:0000256" key="10">
    <source>
        <dbReference type="ARBA" id="ARBA00035815"/>
    </source>
</evidence>
<name>A0AA39LWK1_9BILA</name>